<feature type="compositionally biased region" description="Basic and acidic residues" evidence="7">
    <location>
        <begin position="585"/>
        <end position="594"/>
    </location>
</feature>
<comment type="caution">
    <text evidence="9">The sequence shown here is derived from an EMBL/GenBank/DDBJ whole genome shotgun (WGS) entry which is preliminary data.</text>
</comment>
<dbReference type="Gene3D" id="3.30.420.40">
    <property type="match status" value="2"/>
</dbReference>
<feature type="region of interest" description="Disordered" evidence="7">
    <location>
        <begin position="565"/>
        <end position="597"/>
    </location>
</feature>
<dbReference type="Proteomes" id="UP001201980">
    <property type="component" value="Unassembled WGS sequence"/>
</dbReference>
<feature type="compositionally biased region" description="Low complexity" evidence="7">
    <location>
        <begin position="567"/>
        <end position="581"/>
    </location>
</feature>
<dbReference type="EMBL" id="JAKWBI020000534">
    <property type="protein sequence ID" value="KAJ2894062.1"/>
    <property type="molecule type" value="Genomic_DNA"/>
</dbReference>
<evidence type="ECO:0000256" key="2">
    <source>
        <dbReference type="ARBA" id="ARBA00022679"/>
    </source>
</evidence>
<dbReference type="Pfam" id="PF00814">
    <property type="entry name" value="TsaD"/>
    <property type="match status" value="1"/>
</dbReference>
<dbReference type="GO" id="GO:0046872">
    <property type="term" value="F:metal ion binding"/>
    <property type="evidence" value="ECO:0007669"/>
    <property type="project" value="UniProtKB-KW"/>
</dbReference>
<dbReference type="PROSITE" id="PS01016">
    <property type="entry name" value="GLYCOPROTEASE"/>
    <property type="match status" value="1"/>
</dbReference>
<protein>
    <recommendedName>
        <fullName evidence="1">N(6)-L-threonylcarbamoyladenine synthase</fullName>
        <ecNumber evidence="1">2.3.1.234</ecNumber>
    </recommendedName>
</protein>
<dbReference type="EC" id="2.3.1.234" evidence="1"/>
<gene>
    <name evidence="9" type="ORF">MKZ38_007957</name>
</gene>
<evidence type="ECO:0000313" key="9">
    <source>
        <dbReference type="EMBL" id="KAJ2894062.1"/>
    </source>
</evidence>
<accession>A0AAD5WN01</accession>
<keyword evidence="2" id="KW-0808">Transferase</keyword>
<keyword evidence="5" id="KW-0012">Acyltransferase</keyword>
<reference evidence="9" key="1">
    <citation type="submission" date="2022-07" db="EMBL/GenBank/DDBJ databases">
        <title>Draft genome sequence of Zalerion maritima ATCC 34329, a (micro)plastics degrading marine fungus.</title>
        <authorList>
            <person name="Paco A."/>
            <person name="Goncalves M.F.M."/>
            <person name="Rocha-Santos T.A.P."/>
            <person name="Alves A."/>
        </authorList>
    </citation>
    <scope>NUCLEOTIDE SEQUENCE</scope>
    <source>
        <strain evidence="9">ATCC 34329</strain>
    </source>
</reference>
<dbReference type="InterPro" id="IPR017860">
    <property type="entry name" value="Peptidase_M22_CS"/>
</dbReference>
<evidence type="ECO:0000313" key="10">
    <source>
        <dbReference type="Proteomes" id="UP001201980"/>
    </source>
</evidence>
<dbReference type="AlphaFoldDB" id="A0AAD5WN01"/>
<dbReference type="GO" id="GO:0061711">
    <property type="term" value="F:tRNA N(6)-L-threonylcarbamoyladenine synthase activity"/>
    <property type="evidence" value="ECO:0007669"/>
    <property type="project" value="UniProtKB-EC"/>
</dbReference>
<evidence type="ECO:0000256" key="1">
    <source>
        <dbReference type="ARBA" id="ARBA00012156"/>
    </source>
</evidence>
<dbReference type="SUPFAM" id="SSF53067">
    <property type="entry name" value="Actin-like ATPase domain"/>
    <property type="match status" value="1"/>
</dbReference>
<evidence type="ECO:0000256" key="4">
    <source>
        <dbReference type="ARBA" id="ARBA00022723"/>
    </source>
</evidence>
<dbReference type="PANTHER" id="PTHR11735">
    <property type="entry name" value="TRNA N6-ADENOSINE THREONYLCARBAMOYLTRANSFERASE"/>
    <property type="match status" value="1"/>
</dbReference>
<dbReference type="PRINTS" id="PR00789">
    <property type="entry name" value="OSIALOPTASE"/>
</dbReference>
<evidence type="ECO:0000256" key="7">
    <source>
        <dbReference type="SAM" id="MobiDB-lite"/>
    </source>
</evidence>
<dbReference type="InterPro" id="IPR043129">
    <property type="entry name" value="ATPase_NBD"/>
</dbReference>
<evidence type="ECO:0000256" key="3">
    <source>
        <dbReference type="ARBA" id="ARBA00022694"/>
    </source>
</evidence>
<keyword evidence="4" id="KW-0479">Metal-binding</keyword>
<sequence>MATRHGDPGRKKDAIPGSQLALISDHGGLTQDLRWFMKSATNYTKWSFLVPIELRGNEPFYPTFHCNRLESDESHWTLSTSSPKHGFRVETAARPAQRRTLSVANNHVAPGGLSLPSRSYSSLQALRGAVGGLGVAGRRAKATSIPSASKTATMRRPTTSPRESSRLLSSTPAQRKPDSKPLLVLGIETSCDDTCVSLLTRPSPATATLLHSGKTMSDNTEWGGVVPSVAILSHTAGLAGLVEETLSKLPVASPSVASSDTITIDGTPRIKPDLIAVTRGPGMMANLAVGLNTAKGLALALQRPMVAVNHMQAHALTPRLVSALENTEEGSSAIEKRAVETGARIGFPPSPQEQQPVVEKDDGKVAEQEKNLEMDPSYPYLTLLVSGGHTQLSLSLDPIAHPVLASVKHLALGRMLDHSAREILPPELLTAHSDVMYGRLLETFAFPPENTDEENYGWYEPPAKRSDEIKPGRAGEKWKWTLPVPLADTRRMEYDFTGLRGTITKIVHHEGYIGLPFTEEERRVMAREVMRLCFEHLASRMLFVLDGDVDHTLIEADARNAQEKGSAADWASVSSSPSSSSKKPGTKDNIKTNKDGNSPWGSTIRTIVISGGVASNKFLLHVLREILDARGHRHVRIVAPPAWLCTDNATMIAWTGAKMWEMGWRSDLGVIPLKKWTLDPRAEDKGVLGVGGWVRSTE</sequence>
<dbReference type="PANTHER" id="PTHR11735:SF6">
    <property type="entry name" value="TRNA N6-ADENOSINE THREONYLCARBAMOYLTRANSFERASE, MITOCHONDRIAL"/>
    <property type="match status" value="1"/>
</dbReference>
<evidence type="ECO:0000256" key="5">
    <source>
        <dbReference type="ARBA" id="ARBA00023315"/>
    </source>
</evidence>
<keyword evidence="10" id="KW-1185">Reference proteome</keyword>
<organism evidence="9 10">
    <name type="scientific">Zalerion maritima</name>
    <dbReference type="NCBI Taxonomy" id="339359"/>
    <lineage>
        <taxon>Eukaryota</taxon>
        <taxon>Fungi</taxon>
        <taxon>Dikarya</taxon>
        <taxon>Ascomycota</taxon>
        <taxon>Pezizomycotina</taxon>
        <taxon>Sordariomycetes</taxon>
        <taxon>Lulworthiomycetidae</taxon>
        <taxon>Lulworthiales</taxon>
        <taxon>Lulworthiaceae</taxon>
        <taxon>Zalerion</taxon>
    </lineage>
</organism>
<dbReference type="GO" id="GO:0072670">
    <property type="term" value="P:mitochondrial tRNA threonylcarbamoyladenosine modification"/>
    <property type="evidence" value="ECO:0007669"/>
    <property type="project" value="TreeGrafter"/>
</dbReference>
<feature type="domain" description="Gcp-like" evidence="8">
    <location>
        <begin position="219"/>
        <end position="321"/>
    </location>
</feature>
<name>A0AAD5WN01_9PEZI</name>
<dbReference type="GO" id="GO:0005739">
    <property type="term" value="C:mitochondrion"/>
    <property type="evidence" value="ECO:0007669"/>
    <property type="project" value="TreeGrafter"/>
</dbReference>
<feature type="region of interest" description="Disordered" evidence="7">
    <location>
        <begin position="137"/>
        <end position="179"/>
    </location>
</feature>
<evidence type="ECO:0000259" key="8">
    <source>
        <dbReference type="Pfam" id="PF00814"/>
    </source>
</evidence>
<dbReference type="InterPro" id="IPR017861">
    <property type="entry name" value="KAE1/TsaD"/>
</dbReference>
<keyword evidence="3" id="KW-0819">tRNA processing</keyword>
<dbReference type="InterPro" id="IPR000905">
    <property type="entry name" value="Gcp-like_dom"/>
</dbReference>
<proteinExistence type="predicted"/>
<evidence type="ECO:0000256" key="6">
    <source>
        <dbReference type="ARBA" id="ARBA00048117"/>
    </source>
</evidence>
<comment type="catalytic activity">
    <reaction evidence="6">
        <text>L-threonylcarbamoyladenylate + adenosine(37) in tRNA = N(6)-L-threonylcarbamoyladenosine(37) in tRNA + AMP + H(+)</text>
        <dbReference type="Rhea" id="RHEA:37059"/>
        <dbReference type="Rhea" id="RHEA-COMP:10162"/>
        <dbReference type="Rhea" id="RHEA-COMP:10163"/>
        <dbReference type="ChEBI" id="CHEBI:15378"/>
        <dbReference type="ChEBI" id="CHEBI:73682"/>
        <dbReference type="ChEBI" id="CHEBI:74411"/>
        <dbReference type="ChEBI" id="CHEBI:74418"/>
        <dbReference type="ChEBI" id="CHEBI:456215"/>
        <dbReference type="EC" id="2.3.1.234"/>
    </reaction>
</comment>